<protein>
    <recommendedName>
        <fullName evidence="2">Reverse transcriptase domain-containing protein</fullName>
    </recommendedName>
</protein>
<dbReference type="PANTHER" id="PTHR33116:SF66">
    <property type="entry name" value="REVERSE TRANSCRIPTASE ZINC-BINDING DOMAIN-CONTAINING PROTEIN"/>
    <property type="match status" value="1"/>
</dbReference>
<reference evidence="1" key="1">
    <citation type="submission" date="2025-08" db="UniProtKB">
        <authorList>
            <consortium name="RefSeq"/>
        </authorList>
    </citation>
    <scope>IDENTIFICATION</scope>
</reference>
<evidence type="ECO:0008006" key="2">
    <source>
        <dbReference type="Google" id="ProtNLM"/>
    </source>
</evidence>
<dbReference type="OrthoDB" id="7978815at2759"/>
<dbReference type="PaxDb" id="4097-A0A1S3XT66"/>
<name>A0A1S3XT66_TOBAC</name>
<accession>A0A1S3XT66</accession>
<dbReference type="STRING" id="4097.A0A1S3XT66"/>
<organism evidence="1">
    <name type="scientific">Nicotiana tabacum</name>
    <name type="common">Common tobacco</name>
    <dbReference type="NCBI Taxonomy" id="4097"/>
    <lineage>
        <taxon>Eukaryota</taxon>
        <taxon>Viridiplantae</taxon>
        <taxon>Streptophyta</taxon>
        <taxon>Embryophyta</taxon>
        <taxon>Tracheophyta</taxon>
        <taxon>Spermatophyta</taxon>
        <taxon>Magnoliopsida</taxon>
        <taxon>eudicotyledons</taxon>
        <taxon>Gunneridae</taxon>
        <taxon>Pentapetalae</taxon>
        <taxon>asterids</taxon>
        <taxon>lamiids</taxon>
        <taxon>Solanales</taxon>
        <taxon>Solanaceae</taxon>
        <taxon>Nicotianoideae</taxon>
        <taxon>Nicotianeae</taxon>
        <taxon>Nicotiana</taxon>
    </lineage>
</organism>
<sequence length="285" mass="33160">MINGESTNPFKAARGMRQEDPIFPFLFAIAMEYLSRCLVGLKFDKDFKHHPKCVRLNVTYLCFTGDLLLFAKGLQANLRKSSVYFRGVTQCEKDSILQRLGYTNGELPFEYLWIPLSTKKLTLMQCQPLVEKIVTRISSWATKKLSYAGRCQLVQSVLFGIQAYWTQLFFLPTKVAKLIEGYCRSYLWSGTYTITKKALVAWSRVCTPKQCEFAQRVWSKLMMWAQRQDQTATRWDQYIHNIIARAKGKSQAAQIFKLLYAEFVHGIWIERNLRVFEKQNKVGRA</sequence>
<dbReference type="PANTHER" id="PTHR33116">
    <property type="entry name" value="REVERSE TRANSCRIPTASE ZINC-BINDING DOMAIN-CONTAINING PROTEIN-RELATED-RELATED"/>
    <property type="match status" value="1"/>
</dbReference>
<evidence type="ECO:0000313" key="1">
    <source>
        <dbReference type="RefSeq" id="XP_016443141.1"/>
    </source>
</evidence>
<dbReference type="RefSeq" id="XP_016443141.1">
    <property type="nucleotide sequence ID" value="XM_016587655.1"/>
</dbReference>
<dbReference type="KEGG" id="nta:107768523"/>
<proteinExistence type="predicted"/>
<dbReference type="AlphaFoldDB" id="A0A1S3XT66"/>
<gene>
    <name evidence="1" type="primary">LOC107768523</name>
</gene>